<dbReference type="GO" id="GO:1904680">
    <property type="term" value="F:peptide transmembrane transporter activity"/>
    <property type="evidence" value="ECO:0007669"/>
    <property type="project" value="TreeGrafter"/>
</dbReference>
<dbReference type="SUPFAM" id="SSF53850">
    <property type="entry name" value="Periplasmic binding protein-like II"/>
    <property type="match status" value="1"/>
</dbReference>
<dbReference type="PANTHER" id="PTHR30290:SF72">
    <property type="entry name" value="HTH-TYPE TRANSCRIPTIONAL REGULATOR SGRR"/>
    <property type="match status" value="1"/>
</dbReference>
<dbReference type="EMBL" id="CP016809">
    <property type="protein sequence ID" value="ANY76270.1"/>
    <property type="molecule type" value="Genomic_DNA"/>
</dbReference>
<dbReference type="KEGG" id="pib:BBD41_28900"/>
<accession>A0A1B2E8I0</accession>
<dbReference type="PANTHER" id="PTHR30290">
    <property type="entry name" value="PERIPLASMIC BINDING COMPONENT OF ABC TRANSPORTER"/>
    <property type="match status" value="1"/>
</dbReference>
<protein>
    <recommendedName>
        <fullName evidence="5">ABC transporter substrate-binding protein</fullName>
    </recommendedName>
</protein>
<feature type="domain" description="Transcriptional regulator SgrR N-terminal HTH" evidence="3">
    <location>
        <begin position="2"/>
        <end position="101"/>
    </location>
</feature>
<name>A0A1B2E8I0_9BACL</name>
<reference evidence="4" key="1">
    <citation type="submission" date="2016-08" db="EMBL/GenBank/DDBJ databases">
        <title>Complete Genome Seqeunce of Paenibacillus sp. nov. IHBB 9852 from high altitute lake of Indian trans-Himalayas.</title>
        <authorList>
            <person name="Kiran S."/>
            <person name="Swarnkar M.K."/>
            <person name="Rana A."/>
            <person name="Tewari R."/>
            <person name="Gulati A."/>
        </authorList>
    </citation>
    <scope>NUCLEOTIDE SEQUENCE [LARGE SCALE GENOMIC DNA]</scope>
    <source>
        <strain evidence="4">IHBB 9852</strain>
    </source>
</reference>
<sequence length="602" mass="68723">MRLAEDYLRLRSAYSGEKKGEPFQVTIDGVAEALYCTPRNARLILRKMTDAGLIQYAAGQGRGHRSELTFLADRRELVIREAQQYVRQGDVQGALLWVKERAGEHEVKQRFMDWLTGYFGYRMETIGEGRIVETLRLPIYRPIVTLDPADAMYAFDTHMIRQVHATLVELDRETDKVTPALALDWESSTDASCWTFYLRKGVTFHNGTELTADDVKYSLLRVQQEARNHSWLCRDIVEICAESRYKVRIKLRQPNVLFALYMSHTAAAVLSRDSGENGAGSVPGSLPVGAGPYRITKLLPGICILEVFQNYYAARGQIDRIEVMIIPDTGGEWSLETNPGVLIVETGEARRQELKAWRCSRLVTGCSMLTINLAKPGILQADSFRRALGLAVDRSRMVRDLGYPYASPCLGFHLEPNPASADPMYDPEEAARELRRSGYCGEVLKLYTYRRHEQAAYWLQQQYDQAGIRLDVYIVPWADLMKEERTREADLILFEALLNEGLLRQIEYLLSRYSFIHSMLDPGAQAEVDQLMGQLLQKEEPEARNEAFQQLQTWLSKRGTAVYLTYNEARVLSHPAQQGVRLNAAGWVDFKDIWFKGERELR</sequence>
<dbReference type="GO" id="GO:0003677">
    <property type="term" value="F:DNA binding"/>
    <property type="evidence" value="ECO:0007669"/>
    <property type="project" value="UniProtKB-KW"/>
</dbReference>
<dbReference type="GO" id="GO:0015833">
    <property type="term" value="P:peptide transport"/>
    <property type="evidence" value="ECO:0007669"/>
    <property type="project" value="TreeGrafter"/>
</dbReference>
<dbReference type="InterPro" id="IPR039424">
    <property type="entry name" value="SBP_5"/>
</dbReference>
<proteinExistence type="predicted"/>
<dbReference type="Pfam" id="PF12793">
    <property type="entry name" value="SgrR_N"/>
    <property type="match status" value="1"/>
</dbReference>
<dbReference type="Gene3D" id="3.40.190.10">
    <property type="entry name" value="Periplasmic binding protein-like II"/>
    <property type="match status" value="1"/>
</dbReference>
<evidence type="ECO:0000259" key="2">
    <source>
        <dbReference type="Pfam" id="PF00496"/>
    </source>
</evidence>
<dbReference type="RefSeq" id="WP_162292796.1">
    <property type="nucleotide sequence ID" value="NZ_CP016809.1"/>
</dbReference>
<keyword evidence="1" id="KW-0238">DNA-binding</keyword>
<feature type="domain" description="Solute-binding protein family 5" evidence="2">
    <location>
        <begin position="176"/>
        <end position="494"/>
    </location>
</feature>
<dbReference type="InterPro" id="IPR025370">
    <property type="entry name" value="SgrR_HTH_N"/>
</dbReference>
<dbReference type="InterPro" id="IPR000914">
    <property type="entry name" value="SBP_5_dom"/>
</dbReference>
<organism evidence="4">
    <name type="scientific">Paenibacillus ihbetae</name>
    <dbReference type="NCBI Taxonomy" id="1870820"/>
    <lineage>
        <taxon>Bacteria</taxon>
        <taxon>Bacillati</taxon>
        <taxon>Bacillota</taxon>
        <taxon>Bacilli</taxon>
        <taxon>Bacillales</taxon>
        <taxon>Paenibacillaceae</taxon>
        <taxon>Paenibacillus</taxon>
    </lineage>
</organism>
<dbReference type="AlphaFoldDB" id="A0A1B2E8I0"/>
<dbReference type="Pfam" id="PF00496">
    <property type="entry name" value="SBP_bac_5"/>
    <property type="match status" value="1"/>
</dbReference>
<dbReference type="Gene3D" id="3.10.105.10">
    <property type="entry name" value="Dipeptide-binding Protein, Domain 3"/>
    <property type="match status" value="1"/>
</dbReference>
<evidence type="ECO:0000256" key="1">
    <source>
        <dbReference type="ARBA" id="ARBA00023125"/>
    </source>
</evidence>
<gene>
    <name evidence="4" type="ORF">BBD41_28900</name>
</gene>
<evidence type="ECO:0000259" key="3">
    <source>
        <dbReference type="Pfam" id="PF12793"/>
    </source>
</evidence>
<evidence type="ECO:0000313" key="4">
    <source>
        <dbReference type="EMBL" id="ANY76270.1"/>
    </source>
</evidence>
<evidence type="ECO:0008006" key="5">
    <source>
        <dbReference type="Google" id="ProtNLM"/>
    </source>
</evidence>